<dbReference type="RefSeq" id="WP_173219751.1">
    <property type="nucleotide sequence ID" value="NZ_CP048104.1"/>
</dbReference>
<reference evidence="6 7" key="1">
    <citation type="submission" date="2020-01" db="EMBL/GenBank/DDBJ databases">
        <authorList>
            <person name="Gulvik C.A."/>
            <person name="Batra D.G."/>
        </authorList>
    </citation>
    <scope>NUCLEOTIDE SEQUENCE [LARGE SCALE GENOMIC DNA]</scope>
    <source>
        <strain evidence="6 7">W9323</strain>
    </source>
</reference>
<proteinExistence type="inferred from homology"/>
<dbReference type="HAMAP" id="MF_01874">
    <property type="entry name" value="UPF0756"/>
    <property type="match status" value="1"/>
</dbReference>
<keyword evidence="3 5" id="KW-1133">Transmembrane helix</keyword>
<evidence type="ECO:0000256" key="4">
    <source>
        <dbReference type="ARBA" id="ARBA00023136"/>
    </source>
</evidence>
<evidence type="ECO:0000256" key="1">
    <source>
        <dbReference type="ARBA" id="ARBA00022475"/>
    </source>
</evidence>
<name>A0A7D3XKW7_9BACL</name>
<comment type="similarity">
    <text evidence="5">Belongs to the UPF0756 family.</text>
</comment>
<evidence type="ECO:0000313" key="6">
    <source>
        <dbReference type="EMBL" id="QKG83289.1"/>
    </source>
</evidence>
<dbReference type="GO" id="GO:0005886">
    <property type="term" value="C:plasma membrane"/>
    <property type="evidence" value="ECO:0007669"/>
    <property type="project" value="UniProtKB-SubCell"/>
</dbReference>
<evidence type="ECO:0000256" key="5">
    <source>
        <dbReference type="HAMAP-Rule" id="MF_01874"/>
    </source>
</evidence>
<protein>
    <recommendedName>
        <fullName evidence="5">UPF0756 membrane protein GXN76_01610</fullName>
    </recommendedName>
</protein>
<evidence type="ECO:0000256" key="3">
    <source>
        <dbReference type="ARBA" id="ARBA00022989"/>
    </source>
</evidence>
<evidence type="ECO:0000256" key="2">
    <source>
        <dbReference type="ARBA" id="ARBA00022692"/>
    </source>
</evidence>
<dbReference type="InterPro" id="IPR007382">
    <property type="entry name" value="UPF0756_TM"/>
</dbReference>
<gene>
    <name evidence="6" type="ORF">GXN76_01610</name>
</gene>
<feature type="transmembrane region" description="Helical" evidence="5">
    <location>
        <begin position="6"/>
        <end position="35"/>
    </location>
</feature>
<keyword evidence="7" id="KW-1185">Reference proteome</keyword>
<dbReference type="AlphaFoldDB" id="A0A7D3XKW7"/>
<dbReference type="PANTHER" id="PTHR38452:SF1">
    <property type="entry name" value="UPF0756 MEMBRANE PROTEIN YEAL"/>
    <property type="match status" value="1"/>
</dbReference>
<sequence length="147" mass="15577">MDIFFMLLVIVGLGVISKNATVWIAGLGLVLLRLWPGNQPLEWMNQYGLKVGVIILTMGVLSPIALGKLPWTNLVETMKSMSGLVAIAVGIFVAYLGGRGTGLLTDQPQIVTGLLIGTIVGVAFFRGVPVGPLIAAGILSLFIGWFK</sequence>
<keyword evidence="4 5" id="KW-0472">Membrane</keyword>
<feature type="transmembrane region" description="Helical" evidence="5">
    <location>
        <begin position="110"/>
        <end position="143"/>
    </location>
</feature>
<evidence type="ECO:0000313" key="7">
    <source>
        <dbReference type="Proteomes" id="UP000503088"/>
    </source>
</evidence>
<dbReference type="Proteomes" id="UP000503088">
    <property type="component" value="Chromosome"/>
</dbReference>
<dbReference type="Pfam" id="PF04284">
    <property type="entry name" value="DUF441"/>
    <property type="match status" value="1"/>
</dbReference>
<accession>A0A7D3XKW7</accession>
<dbReference type="EMBL" id="CP048104">
    <property type="protein sequence ID" value="QKG83289.1"/>
    <property type="molecule type" value="Genomic_DNA"/>
</dbReference>
<keyword evidence="1 5" id="KW-1003">Cell membrane</keyword>
<feature type="transmembrane region" description="Helical" evidence="5">
    <location>
        <begin position="47"/>
        <end position="66"/>
    </location>
</feature>
<comment type="subcellular location">
    <subcellularLocation>
        <location evidence="5">Cell membrane</location>
        <topology evidence="5">Multi-pass membrane protein</topology>
    </subcellularLocation>
</comment>
<dbReference type="PANTHER" id="PTHR38452">
    <property type="entry name" value="UPF0756 MEMBRANE PROTEIN YEAL"/>
    <property type="match status" value="1"/>
</dbReference>
<feature type="transmembrane region" description="Helical" evidence="5">
    <location>
        <begin position="78"/>
        <end position="98"/>
    </location>
</feature>
<keyword evidence="2 5" id="KW-0812">Transmembrane</keyword>
<dbReference type="KEGG" id="kpul:GXN76_01610"/>
<organism evidence="6 7">
    <name type="scientific">Kroppenstedtia pulmonis</name>
    <dbReference type="NCBI Taxonomy" id="1380685"/>
    <lineage>
        <taxon>Bacteria</taxon>
        <taxon>Bacillati</taxon>
        <taxon>Bacillota</taxon>
        <taxon>Bacilli</taxon>
        <taxon>Bacillales</taxon>
        <taxon>Thermoactinomycetaceae</taxon>
        <taxon>Kroppenstedtia</taxon>
    </lineage>
</organism>